<gene>
    <name evidence="1" type="ORF">HB844_13135</name>
</gene>
<dbReference type="Proteomes" id="UP000571128">
    <property type="component" value="Unassembled WGS sequence"/>
</dbReference>
<sequence>MVTWQELHEEEREWVAKVENNEFVQWKIEEIKEEYADHFGRSLRFIQRLEEQFHGHHHPHIYHQAMEEMIHHSRDMVYDLEYMQENLKRENVRFRQELDDISHHKRIVSYQEERGSRL</sequence>
<reference evidence="1 2" key="1">
    <citation type="submission" date="2020-03" db="EMBL/GenBank/DDBJ databases">
        <title>Soil Listeria distribution.</title>
        <authorList>
            <person name="Liao J."/>
            <person name="Wiedmann M."/>
        </authorList>
    </citation>
    <scope>NUCLEOTIDE SEQUENCE [LARGE SCALE GENOMIC DNA]</scope>
    <source>
        <strain evidence="1 2">FSL L7-1645</strain>
    </source>
</reference>
<dbReference type="InterPro" id="IPR025014">
    <property type="entry name" value="DUF3958"/>
</dbReference>
<dbReference type="Pfam" id="PF13125">
    <property type="entry name" value="DUF3958"/>
    <property type="match status" value="1"/>
</dbReference>
<organism evidence="1 2">
    <name type="scientific">Listeria fleischmannii</name>
    <dbReference type="NCBI Taxonomy" id="1069827"/>
    <lineage>
        <taxon>Bacteria</taxon>
        <taxon>Bacillati</taxon>
        <taxon>Bacillota</taxon>
        <taxon>Bacilli</taxon>
        <taxon>Bacillales</taxon>
        <taxon>Listeriaceae</taxon>
        <taxon>Listeria</taxon>
    </lineage>
</organism>
<evidence type="ECO:0000313" key="2">
    <source>
        <dbReference type="Proteomes" id="UP000571128"/>
    </source>
</evidence>
<dbReference type="RefSeq" id="WP_007548177.1">
    <property type="nucleotide sequence ID" value="NZ_JAARPY010000018.1"/>
</dbReference>
<proteinExistence type="predicted"/>
<comment type="caution">
    <text evidence="1">The sequence shown here is derived from an EMBL/GenBank/DDBJ whole genome shotgun (WGS) entry which is preliminary data.</text>
</comment>
<dbReference type="EMBL" id="JAARPY010000018">
    <property type="protein sequence ID" value="MBC1399802.1"/>
    <property type="molecule type" value="Genomic_DNA"/>
</dbReference>
<protein>
    <submittedName>
        <fullName evidence="1">DUF3958 family protein</fullName>
    </submittedName>
</protein>
<accession>A0A841YH39</accession>
<dbReference type="AlphaFoldDB" id="A0A841YH39"/>
<evidence type="ECO:0000313" key="1">
    <source>
        <dbReference type="EMBL" id="MBC1399802.1"/>
    </source>
</evidence>
<name>A0A841YH39_9LIST</name>